<name>A0A2K3NYN5_TRIPR</name>
<protein>
    <submittedName>
        <fullName evidence="7">RNA polymerase-associated protein RTF1</fullName>
    </submittedName>
</protein>
<dbReference type="PROSITE" id="PS51360">
    <property type="entry name" value="PLUS3"/>
    <property type="match status" value="1"/>
</dbReference>
<feature type="compositionally biased region" description="Basic and acidic residues" evidence="5">
    <location>
        <begin position="542"/>
        <end position="558"/>
    </location>
</feature>
<dbReference type="PANTHER" id="PTHR13115">
    <property type="entry name" value="RNA POLYMERASE-ASSOCIATED PROTEIN RTF1 HOMOLOG"/>
    <property type="match status" value="1"/>
</dbReference>
<dbReference type="Pfam" id="PF03126">
    <property type="entry name" value="Plus-3"/>
    <property type="match status" value="1"/>
</dbReference>
<dbReference type="AlphaFoldDB" id="A0A2K3NYN5"/>
<feature type="region of interest" description="Disordered" evidence="5">
    <location>
        <begin position="1"/>
        <end position="283"/>
    </location>
</feature>
<evidence type="ECO:0000256" key="5">
    <source>
        <dbReference type="SAM" id="MobiDB-lite"/>
    </source>
</evidence>
<dbReference type="EMBL" id="ASHM01002581">
    <property type="protein sequence ID" value="PNY08550.1"/>
    <property type="molecule type" value="Genomic_DNA"/>
</dbReference>
<feature type="compositionally biased region" description="Basic and acidic residues" evidence="5">
    <location>
        <begin position="119"/>
        <end position="172"/>
    </location>
</feature>
<feature type="domain" description="Plus3" evidence="6">
    <location>
        <begin position="284"/>
        <end position="419"/>
    </location>
</feature>
<feature type="region of interest" description="Disordered" evidence="5">
    <location>
        <begin position="539"/>
        <end position="558"/>
    </location>
</feature>
<feature type="compositionally biased region" description="Basic and acidic residues" evidence="5">
    <location>
        <begin position="199"/>
        <end position="215"/>
    </location>
</feature>
<evidence type="ECO:0000256" key="3">
    <source>
        <dbReference type="ARBA" id="ARBA00023163"/>
    </source>
</evidence>
<sequence length="659" mass="75528">MADLENMLLEAAGRKNSPVRKRQKIRNTRTKHEDAAFSDDESDSKEEDSDKGVGNVNKRPTTTSASNVPLKKRFELETTKRSNKNNNVGDEGKSQGKERESKDHENGIREDDSSEESDDIGRNIYKNEDDKKRLTKMTELEREMILSERATKKGDKELKEKMIMKMNREKNKTIAKASSSNNKPPPLPSSTKIRSSARNAEKTAAKGDVLSELRAKRMKQQSVENHGKSEKKKKKTEVLENNPSSSSESESVVRSESEKESSSSDDDGELVDSDDDKNIDDLDKPTFEDIKEITIRRSRLVKWLNEPFFEELMVGCFVRIGIGKSENVPVYRLCMVQKVESGDPNKHYKVENRVTHKYLICVWGSESSAAKFQVAVVSDSTPLEKEFKQWLREVERTCSYRPSKVNVKEKKEAIKRTNTYVYSAATVKQMLEEKKTAPSRPLNIAVEKDRLKREFEVAESKNDEAWMERIQTKLSELEALRRARENNVKAIRLDEMNRKNRVENYKNLSEHRNMNANLKAGEEGYDPFSRRWTRSRNYYNEDQGKENKEGKGEKDEQKIVGVEATKESLKEAADAGKLIDTTAPVDVGTESNMLHDFEVSISLAELKKFGKGQEQRRDVFFARKQKIEATVGYQVPENDGRKHPLTLTISDYKRRMGLL</sequence>
<dbReference type="Proteomes" id="UP000236291">
    <property type="component" value="Unassembled WGS sequence"/>
</dbReference>
<dbReference type="OrthoDB" id="166375at2759"/>
<dbReference type="SMART" id="SM00719">
    <property type="entry name" value="Plus3"/>
    <property type="match status" value="1"/>
</dbReference>
<feature type="compositionally biased region" description="Acidic residues" evidence="5">
    <location>
        <begin position="36"/>
        <end position="49"/>
    </location>
</feature>
<keyword evidence="2" id="KW-0805">Transcription regulation</keyword>
<reference evidence="7 10" key="2">
    <citation type="journal article" date="2017" name="Front. Plant Sci.">
        <title>Gene Classification and Mining of Molecular Markers Useful in Red Clover (Trifolium pratense) Breeding.</title>
        <authorList>
            <person name="Istvanek J."/>
            <person name="Dluhosova J."/>
            <person name="Dluhos P."/>
            <person name="Patkova L."/>
            <person name="Nedelnik J."/>
            <person name="Repkova J."/>
        </authorList>
    </citation>
    <scope>NUCLEOTIDE SEQUENCE [LARGE SCALE GENOMIC DNA]</scope>
    <source>
        <strain evidence="10">cv. Tatra</strain>
        <tissue evidence="7">Young leaves</tissue>
    </source>
</reference>
<gene>
    <name evidence="7" type="ORF">L195_g004663</name>
    <name evidence="8" type="ORF">L195_g005077</name>
    <name evidence="9" type="ORF">L195_g007027</name>
</gene>
<evidence type="ECO:0000313" key="10">
    <source>
        <dbReference type="Proteomes" id="UP000236291"/>
    </source>
</evidence>
<evidence type="ECO:0000313" key="8">
    <source>
        <dbReference type="EMBL" id="PNY08550.1"/>
    </source>
</evidence>
<dbReference type="InterPro" id="IPR036128">
    <property type="entry name" value="Plus3-like_sf"/>
</dbReference>
<reference evidence="7 10" key="1">
    <citation type="journal article" date="2014" name="Am. J. Bot.">
        <title>Genome assembly and annotation for red clover (Trifolium pratense; Fabaceae).</title>
        <authorList>
            <person name="Istvanek J."/>
            <person name="Jaros M."/>
            <person name="Krenek A."/>
            <person name="Repkova J."/>
        </authorList>
    </citation>
    <scope>NUCLEOTIDE SEQUENCE [LARGE SCALE GENOMIC DNA]</scope>
    <source>
        <strain evidence="10">cv. Tatra</strain>
        <tissue evidence="7">Young leaves</tissue>
    </source>
</reference>
<evidence type="ECO:0000256" key="2">
    <source>
        <dbReference type="ARBA" id="ARBA00023015"/>
    </source>
</evidence>
<dbReference type="EMBL" id="ASHM01003830">
    <property type="protein sequence ID" value="PNY10450.1"/>
    <property type="molecule type" value="Genomic_DNA"/>
</dbReference>
<organism evidence="7 10">
    <name type="scientific">Trifolium pratense</name>
    <name type="common">Red clover</name>
    <dbReference type="NCBI Taxonomy" id="57577"/>
    <lineage>
        <taxon>Eukaryota</taxon>
        <taxon>Viridiplantae</taxon>
        <taxon>Streptophyta</taxon>
        <taxon>Embryophyta</taxon>
        <taxon>Tracheophyta</taxon>
        <taxon>Spermatophyta</taxon>
        <taxon>Magnoliopsida</taxon>
        <taxon>eudicotyledons</taxon>
        <taxon>Gunneridae</taxon>
        <taxon>Pentapetalae</taxon>
        <taxon>rosids</taxon>
        <taxon>fabids</taxon>
        <taxon>Fabales</taxon>
        <taxon>Fabaceae</taxon>
        <taxon>Papilionoideae</taxon>
        <taxon>50 kb inversion clade</taxon>
        <taxon>NPAAA clade</taxon>
        <taxon>Hologalegina</taxon>
        <taxon>IRL clade</taxon>
        <taxon>Trifolieae</taxon>
        <taxon>Trifolium</taxon>
    </lineage>
</organism>
<comment type="caution">
    <text evidence="7">The sequence shown here is derived from an EMBL/GenBank/DDBJ whole genome shotgun (WGS) entry which is preliminary data.</text>
</comment>
<dbReference type="GO" id="GO:1990269">
    <property type="term" value="F:RNA polymerase II C-terminal domain phosphoserine binding"/>
    <property type="evidence" value="ECO:0007669"/>
    <property type="project" value="TreeGrafter"/>
</dbReference>
<evidence type="ECO:0000256" key="1">
    <source>
        <dbReference type="ARBA" id="ARBA00004123"/>
    </source>
</evidence>
<dbReference type="EMBL" id="ASHM01002324">
    <property type="protein sequence ID" value="PNY08150.1"/>
    <property type="molecule type" value="Genomic_DNA"/>
</dbReference>
<feature type="compositionally biased region" description="Basic and acidic residues" evidence="5">
    <location>
        <begin position="90"/>
        <end position="111"/>
    </location>
</feature>
<keyword evidence="3" id="KW-0804">Transcription</keyword>
<dbReference type="PANTHER" id="PTHR13115:SF15">
    <property type="entry name" value="PLUS-3 DOMAIN PROTEIN"/>
    <property type="match status" value="1"/>
</dbReference>
<evidence type="ECO:0000259" key="6">
    <source>
        <dbReference type="PROSITE" id="PS51360"/>
    </source>
</evidence>
<evidence type="ECO:0000256" key="4">
    <source>
        <dbReference type="ARBA" id="ARBA00023242"/>
    </source>
</evidence>
<dbReference type="GO" id="GO:0016593">
    <property type="term" value="C:Cdc73/Paf1 complex"/>
    <property type="evidence" value="ECO:0007669"/>
    <property type="project" value="TreeGrafter"/>
</dbReference>
<dbReference type="SUPFAM" id="SSF159042">
    <property type="entry name" value="Plus3-like"/>
    <property type="match status" value="1"/>
</dbReference>
<keyword evidence="4" id="KW-0539">Nucleus</keyword>
<feature type="compositionally biased region" description="Basic and acidic residues" evidence="5">
    <location>
        <begin position="251"/>
        <end position="262"/>
    </location>
</feature>
<evidence type="ECO:0000313" key="9">
    <source>
        <dbReference type="EMBL" id="PNY10450.1"/>
    </source>
</evidence>
<accession>A0A2K3NYN5</accession>
<comment type="subcellular location">
    <subcellularLocation>
        <location evidence="1">Nucleus</location>
    </subcellularLocation>
</comment>
<proteinExistence type="predicted"/>
<feature type="compositionally biased region" description="Basic residues" evidence="5">
    <location>
        <begin position="17"/>
        <end position="29"/>
    </location>
</feature>
<dbReference type="Gramene" id="Tp57577_TGAC_v2_mRNA35250">
    <property type="protein sequence ID" value="Tp57577_TGAC_v2_mRNA35250"/>
    <property type="gene ID" value="Tp57577_TGAC_v2_gene34103"/>
</dbReference>
<dbReference type="GO" id="GO:0003677">
    <property type="term" value="F:DNA binding"/>
    <property type="evidence" value="ECO:0007669"/>
    <property type="project" value="InterPro"/>
</dbReference>
<feature type="compositionally biased region" description="Polar residues" evidence="5">
    <location>
        <begin position="58"/>
        <end position="67"/>
    </location>
</feature>
<evidence type="ECO:0000313" key="7">
    <source>
        <dbReference type="EMBL" id="PNY08150.1"/>
    </source>
</evidence>
<dbReference type="Gene3D" id="3.90.70.200">
    <property type="entry name" value="Plus-3 domain"/>
    <property type="match status" value="1"/>
</dbReference>
<dbReference type="InterPro" id="IPR004343">
    <property type="entry name" value="Plus-3_dom"/>
</dbReference>
<dbReference type="FunFam" id="3.90.70.200:FF:000003">
    <property type="entry name" value="RNA polymerase-associated protein RTF1"/>
    <property type="match status" value="1"/>
</dbReference>
<dbReference type="STRING" id="57577.A0A2K3NYN5"/>
<feature type="compositionally biased region" description="Acidic residues" evidence="5">
    <location>
        <begin position="263"/>
        <end position="278"/>
    </location>
</feature>